<dbReference type="Proteomes" id="UP000597762">
    <property type="component" value="Unassembled WGS sequence"/>
</dbReference>
<sequence>MFFFQYLGKKGKVKEIDSDGDVKIKFKTGSYTYNPNVVAKVLSKGDIVQISSDIEKAKFLQNKHGGWNSRMESILGKTAQVQHVFKTYDVCIRISGETWCLNPLLCTVVGKSSSSSSSDDDDSDDDMFSQMFIRAAKETMSQIFDIGTTDIEKLLSVKSTLKWTELHLSILKNDEKLTKELLEKGADINETDEYGNTALHIAVIKNIPKMVRLLIEKGAKADILNKKNHAPIHIAVMEGSKQCVKELLDSSINIKVCIKRQ</sequence>
<dbReference type="Gene3D" id="1.25.40.20">
    <property type="entry name" value="Ankyrin repeat-containing domain"/>
    <property type="match status" value="1"/>
</dbReference>
<comment type="caution">
    <text evidence="12">The sequence shown here is derived from an EMBL/GenBank/DDBJ whole genome shotgun (WGS) entry which is preliminary data.</text>
</comment>
<keyword evidence="6" id="KW-0677">Repeat</keyword>
<dbReference type="PROSITE" id="PS50297">
    <property type="entry name" value="ANK_REP_REGION"/>
    <property type="match status" value="2"/>
</dbReference>
<dbReference type="GO" id="GO:0008270">
    <property type="term" value="F:zinc ion binding"/>
    <property type="evidence" value="ECO:0007669"/>
    <property type="project" value="UniProtKB-KW"/>
</dbReference>
<feature type="domain" description="Mind bomb SH3 repeat" evidence="11">
    <location>
        <begin position="45"/>
        <end position="103"/>
    </location>
</feature>
<evidence type="ECO:0000256" key="3">
    <source>
        <dbReference type="ARBA" id="ARBA00012483"/>
    </source>
</evidence>
<dbReference type="GO" id="GO:0005737">
    <property type="term" value="C:cytoplasm"/>
    <property type="evidence" value="ECO:0007669"/>
    <property type="project" value="TreeGrafter"/>
</dbReference>
<evidence type="ECO:0000313" key="12">
    <source>
        <dbReference type="EMBL" id="CAE1280423.1"/>
    </source>
</evidence>
<dbReference type="SUPFAM" id="SSF48403">
    <property type="entry name" value="Ankyrin repeat"/>
    <property type="match status" value="1"/>
</dbReference>
<keyword evidence="8" id="KW-0833">Ubl conjugation pathway</keyword>
<dbReference type="InterPro" id="IPR002110">
    <property type="entry name" value="Ankyrin_rpt"/>
</dbReference>
<dbReference type="Pfam" id="PF18346">
    <property type="entry name" value="SH3_15"/>
    <property type="match status" value="2"/>
</dbReference>
<keyword evidence="5" id="KW-0479">Metal-binding</keyword>
<dbReference type="Pfam" id="PF12796">
    <property type="entry name" value="Ank_2"/>
    <property type="match status" value="1"/>
</dbReference>
<dbReference type="AlphaFoldDB" id="A0A812CNX7"/>
<evidence type="ECO:0000256" key="2">
    <source>
        <dbReference type="ARBA" id="ARBA00004906"/>
    </source>
</evidence>
<evidence type="ECO:0000256" key="6">
    <source>
        <dbReference type="ARBA" id="ARBA00022737"/>
    </source>
</evidence>
<feature type="domain" description="Mind bomb SH3 repeat" evidence="11">
    <location>
        <begin position="5"/>
        <end position="37"/>
    </location>
</feature>
<keyword evidence="9" id="KW-0862">Zinc</keyword>
<dbReference type="InterPro" id="IPR036770">
    <property type="entry name" value="Ankyrin_rpt-contain_sf"/>
</dbReference>
<evidence type="ECO:0000256" key="1">
    <source>
        <dbReference type="ARBA" id="ARBA00000900"/>
    </source>
</evidence>
<evidence type="ECO:0000256" key="4">
    <source>
        <dbReference type="ARBA" id="ARBA00022679"/>
    </source>
</evidence>
<evidence type="ECO:0000256" key="7">
    <source>
        <dbReference type="ARBA" id="ARBA00022771"/>
    </source>
</evidence>
<dbReference type="UniPathway" id="UPA00143"/>
<keyword evidence="10" id="KW-0040">ANK repeat</keyword>
<evidence type="ECO:0000259" key="11">
    <source>
        <dbReference type="Pfam" id="PF18346"/>
    </source>
</evidence>
<dbReference type="PROSITE" id="PS50088">
    <property type="entry name" value="ANK_REPEAT"/>
    <property type="match status" value="2"/>
</dbReference>
<dbReference type="GO" id="GO:0016567">
    <property type="term" value="P:protein ubiquitination"/>
    <property type="evidence" value="ECO:0007669"/>
    <property type="project" value="UniProtKB-UniPathway"/>
</dbReference>
<protein>
    <recommendedName>
        <fullName evidence="3">RING-type E3 ubiquitin transferase</fullName>
        <ecNumber evidence="3">2.3.2.27</ecNumber>
    </recommendedName>
</protein>
<feature type="repeat" description="ANK" evidence="10">
    <location>
        <begin position="194"/>
        <end position="226"/>
    </location>
</feature>
<dbReference type="OrthoDB" id="6112903at2759"/>
<proteinExistence type="predicted"/>
<dbReference type="GO" id="GO:0061630">
    <property type="term" value="F:ubiquitin protein ligase activity"/>
    <property type="evidence" value="ECO:0007669"/>
    <property type="project" value="UniProtKB-EC"/>
</dbReference>
<evidence type="ECO:0000313" key="13">
    <source>
        <dbReference type="Proteomes" id="UP000597762"/>
    </source>
</evidence>
<dbReference type="PANTHER" id="PTHR24202:SF4">
    <property type="entry name" value="E3 UBIQUITIN-PROTEIN LIGASE MIB2-RELATED"/>
    <property type="match status" value="1"/>
</dbReference>
<accession>A0A812CNX7</accession>
<dbReference type="InterPro" id="IPR040847">
    <property type="entry name" value="SH3_15"/>
</dbReference>
<organism evidence="12 13">
    <name type="scientific">Acanthosepion pharaonis</name>
    <name type="common">Pharaoh cuttlefish</name>
    <name type="synonym">Sepia pharaonis</name>
    <dbReference type="NCBI Taxonomy" id="158019"/>
    <lineage>
        <taxon>Eukaryota</taxon>
        <taxon>Metazoa</taxon>
        <taxon>Spiralia</taxon>
        <taxon>Lophotrochozoa</taxon>
        <taxon>Mollusca</taxon>
        <taxon>Cephalopoda</taxon>
        <taxon>Coleoidea</taxon>
        <taxon>Decapodiformes</taxon>
        <taxon>Sepiida</taxon>
        <taxon>Sepiina</taxon>
        <taxon>Sepiidae</taxon>
        <taxon>Acanthosepion</taxon>
    </lineage>
</organism>
<dbReference type="EMBL" id="CAHIKZ030002065">
    <property type="protein sequence ID" value="CAE1280423.1"/>
    <property type="molecule type" value="Genomic_DNA"/>
</dbReference>
<name>A0A812CNX7_ACAPH</name>
<evidence type="ECO:0000256" key="5">
    <source>
        <dbReference type="ARBA" id="ARBA00022723"/>
    </source>
</evidence>
<comment type="catalytic activity">
    <reaction evidence="1">
        <text>S-ubiquitinyl-[E2 ubiquitin-conjugating enzyme]-L-cysteine + [acceptor protein]-L-lysine = [E2 ubiquitin-conjugating enzyme]-L-cysteine + N(6)-ubiquitinyl-[acceptor protein]-L-lysine.</text>
        <dbReference type="EC" id="2.3.2.27"/>
    </reaction>
</comment>
<comment type="pathway">
    <text evidence="2">Protein modification; protein ubiquitination.</text>
</comment>
<evidence type="ECO:0000256" key="9">
    <source>
        <dbReference type="ARBA" id="ARBA00022833"/>
    </source>
</evidence>
<gene>
    <name evidence="12" type="ORF">SPHA_42314</name>
</gene>
<feature type="repeat" description="ANK" evidence="10">
    <location>
        <begin position="161"/>
        <end position="193"/>
    </location>
</feature>
<dbReference type="PANTHER" id="PTHR24202">
    <property type="entry name" value="E3 UBIQUITIN-PROTEIN LIGASE MIB2"/>
    <property type="match status" value="1"/>
</dbReference>
<keyword evidence="4 12" id="KW-0808">Transferase</keyword>
<dbReference type="EC" id="2.3.2.27" evidence="3"/>
<keyword evidence="13" id="KW-1185">Reference proteome</keyword>
<dbReference type="SMART" id="SM00248">
    <property type="entry name" value="ANK"/>
    <property type="match status" value="3"/>
</dbReference>
<evidence type="ECO:0000256" key="8">
    <source>
        <dbReference type="ARBA" id="ARBA00022786"/>
    </source>
</evidence>
<reference evidence="12" key="1">
    <citation type="submission" date="2021-01" db="EMBL/GenBank/DDBJ databases">
        <authorList>
            <person name="Li R."/>
            <person name="Bekaert M."/>
        </authorList>
    </citation>
    <scope>NUCLEOTIDE SEQUENCE</scope>
    <source>
        <strain evidence="12">Farmed</strain>
    </source>
</reference>
<keyword evidence="7" id="KW-0863">Zinc-finger</keyword>
<keyword evidence="12" id="KW-0012">Acyltransferase</keyword>
<evidence type="ECO:0000256" key="10">
    <source>
        <dbReference type="PROSITE-ProRule" id="PRU00023"/>
    </source>
</evidence>